<keyword evidence="4 10" id="KW-0436">Ligase</keyword>
<keyword evidence="6 10" id="KW-0067">ATP-binding</keyword>
<dbReference type="GO" id="GO:0004824">
    <property type="term" value="F:lysine-tRNA ligase activity"/>
    <property type="evidence" value="ECO:0007669"/>
    <property type="project" value="UniProtKB-UniRule"/>
</dbReference>
<dbReference type="EC" id="6.1.1.6" evidence="10"/>
<sequence length="527" mass="60678">MLEFLNHAMQSKAWPFIEAQKILNKLNYKVPSKGYVLFETGYGPSGLPHIGTFSEVARTVMVIEAFKQLSNIPTKLICFSDDMDGLRKVPTNLPNQDMLKKHLDKPLTSIPDPFNEAKSYGDYMNGKLIQFLNTFNFTYEFYSATKCYNSGMFDKMLLKVLANYEKIMKIMLPTLREERQATYCPFLPVCPETGKILQISAIKVNKDAGTITFQNHNTGKIFETEVTKGRCKLQWKPDFAMRWAALEVDYEIYGKDHMINQHIYSKICQVLDGTPPIQFFYEFFLDDTGDKISKSKGNSITVEQWLTYAPMESMLLFIYQSPTKAKRLHFNVIPKNVDDYLAFIKKYHQTDDQVARLANPVYHIHLGKVPNIDTYNLNFSLLLNLASVCNPENKSVLWGFINKYAPDASAIRCPYLDQLIEFAIRYYNDYVKVQKKYLIPSSIQQRTILEQIDLTLTDLYEADAETIQSAIYKIGINNGYDGNLRCYFQELYQILLGQLDGPRLGSFIKLFGIDNTKALIKEKLTNN</sequence>
<dbReference type="Pfam" id="PF01921">
    <property type="entry name" value="tRNA-synt_1f"/>
    <property type="match status" value="1"/>
</dbReference>
<dbReference type="GO" id="GO:0005524">
    <property type="term" value="F:ATP binding"/>
    <property type="evidence" value="ECO:0007669"/>
    <property type="project" value="UniProtKB-UniRule"/>
</dbReference>
<dbReference type="NCBIfam" id="NF001968">
    <property type="entry name" value="PRK00750.1-2"/>
    <property type="match status" value="1"/>
</dbReference>
<comment type="subcellular location">
    <subcellularLocation>
        <location evidence="1 10">Cytoplasm</location>
    </subcellularLocation>
</comment>
<comment type="catalytic activity">
    <reaction evidence="9 10">
        <text>tRNA(Lys) + L-lysine + ATP = L-lysyl-tRNA(Lys) + AMP + diphosphate</text>
        <dbReference type="Rhea" id="RHEA:20792"/>
        <dbReference type="Rhea" id="RHEA-COMP:9696"/>
        <dbReference type="Rhea" id="RHEA-COMP:9697"/>
        <dbReference type="ChEBI" id="CHEBI:30616"/>
        <dbReference type="ChEBI" id="CHEBI:32551"/>
        <dbReference type="ChEBI" id="CHEBI:33019"/>
        <dbReference type="ChEBI" id="CHEBI:78442"/>
        <dbReference type="ChEBI" id="CHEBI:78529"/>
        <dbReference type="ChEBI" id="CHEBI:456215"/>
        <dbReference type="EC" id="6.1.1.6"/>
    </reaction>
</comment>
<evidence type="ECO:0000256" key="8">
    <source>
        <dbReference type="ARBA" id="ARBA00023146"/>
    </source>
</evidence>
<evidence type="ECO:0000256" key="7">
    <source>
        <dbReference type="ARBA" id="ARBA00022917"/>
    </source>
</evidence>
<dbReference type="RefSeq" id="WP_108839891.1">
    <property type="nucleotide sequence ID" value="NZ_OOHR01000012.1"/>
</dbReference>
<feature type="binding site" evidence="10">
    <location>
        <position position="294"/>
    </location>
    <ligand>
        <name>ATP</name>
        <dbReference type="ChEBI" id="CHEBI:30616"/>
    </ligand>
</feature>
<dbReference type="Proteomes" id="UP000244889">
    <property type="component" value="Unassembled WGS sequence"/>
</dbReference>
<dbReference type="InterPro" id="IPR008925">
    <property type="entry name" value="aa_tRNA-synth_I_cd-bd_sf"/>
</dbReference>
<dbReference type="SUPFAM" id="SSF48163">
    <property type="entry name" value="An anticodon-binding domain of class I aminoacyl-tRNA synthetases"/>
    <property type="match status" value="1"/>
</dbReference>
<evidence type="ECO:0000256" key="1">
    <source>
        <dbReference type="ARBA" id="ARBA00004496"/>
    </source>
</evidence>
<evidence type="ECO:0000256" key="10">
    <source>
        <dbReference type="HAMAP-Rule" id="MF_00177"/>
    </source>
</evidence>
<dbReference type="GO" id="GO:0006430">
    <property type="term" value="P:lysyl-tRNA aminoacylation"/>
    <property type="evidence" value="ECO:0007669"/>
    <property type="project" value="UniProtKB-UniRule"/>
</dbReference>
<evidence type="ECO:0000256" key="9">
    <source>
        <dbReference type="ARBA" id="ARBA00048573"/>
    </source>
</evidence>
<dbReference type="SUPFAM" id="SSF52374">
    <property type="entry name" value="Nucleotidylyl transferase"/>
    <property type="match status" value="1"/>
</dbReference>
<keyword evidence="7 10" id="KW-0648">Protein biosynthesis</keyword>
<comment type="similarity">
    <text evidence="2 10">Belongs to the class-I aminoacyl-tRNA synthetase family.</text>
</comment>
<reference evidence="12" key="1">
    <citation type="submission" date="2018-03" db="EMBL/GenBank/DDBJ databases">
        <authorList>
            <person name="Batty M. E."/>
            <person name="Batty M E."/>
        </authorList>
    </citation>
    <scope>NUCLEOTIDE SEQUENCE [LARGE SCALE GENOMIC DNA]</scope>
</reference>
<organism evidence="11 12">
    <name type="scientific">Orientia tsutsugamushi</name>
    <name type="common">Rickettsia tsutsugamushi</name>
    <dbReference type="NCBI Taxonomy" id="784"/>
    <lineage>
        <taxon>Bacteria</taxon>
        <taxon>Pseudomonadati</taxon>
        <taxon>Pseudomonadota</taxon>
        <taxon>Alphaproteobacteria</taxon>
        <taxon>Rickettsiales</taxon>
        <taxon>Rickettsiaceae</taxon>
        <taxon>Rickettsieae</taxon>
        <taxon>Orientia</taxon>
    </lineage>
</organism>
<proteinExistence type="inferred from homology"/>
<feature type="short sequence motif" description="'HIGH' region" evidence="10">
    <location>
        <begin position="44"/>
        <end position="52"/>
    </location>
</feature>
<evidence type="ECO:0000256" key="2">
    <source>
        <dbReference type="ARBA" id="ARBA00005594"/>
    </source>
</evidence>
<dbReference type="AlphaFoldDB" id="A0A2R8F1F0"/>
<evidence type="ECO:0000256" key="4">
    <source>
        <dbReference type="ARBA" id="ARBA00022598"/>
    </source>
</evidence>
<name>A0A2R8F1F0_ORITS</name>
<dbReference type="NCBIfam" id="TIGR00467">
    <property type="entry name" value="lysS_arch"/>
    <property type="match status" value="1"/>
</dbReference>
<dbReference type="EMBL" id="OOHR01000012">
    <property type="protein sequence ID" value="SPM45247.1"/>
    <property type="molecule type" value="Genomic_DNA"/>
</dbReference>
<dbReference type="Gene3D" id="1.10.10.350">
    <property type="match status" value="1"/>
</dbReference>
<dbReference type="InterPro" id="IPR020751">
    <property type="entry name" value="aa-tRNA-synth_I_codon-bd_sub2"/>
</dbReference>
<protein>
    <recommendedName>
        <fullName evidence="10">Lysine--tRNA ligase</fullName>
        <ecNumber evidence="10">6.1.1.6</ecNumber>
    </recommendedName>
    <alternativeName>
        <fullName evidence="10">Lysyl-tRNA synthetase</fullName>
        <shortName evidence="10">LysRS</shortName>
    </alternativeName>
</protein>
<dbReference type="InterPro" id="IPR002904">
    <property type="entry name" value="Lys-tRNA-ligase"/>
</dbReference>
<dbReference type="HAMAP" id="MF_00177">
    <property type="entry name" value="Lys_tRNA_synth_class1"/>
    <property type="match status" value="1"/>
</dbReference>
<gene>
    <name evidence="10 11" type="primary">lysS</name>
    <name evidence="11" type="ORF">FPW1038_00098</name>
</gene>
<keyword evidence="3 10" id="KW-0963">Cytoplasm</keyword>
<feature type="short sequence motif" description="'KMSKS' region" evidence="10">
    <location>
        <begin position="291"/>
        <end position="295"/>
    </location>
</feature>
<accession>A0A2R8F1F0</accession>
<evidence type="ECO:0000313" key="11">
    <source>
        <dbReference type="EMBL" id="SPM45247.1"/>
    </source>
</evidence>
<dbReference type="InterPro" id="IPR001412">
    <property type="entry name" value="aa-tRNA-synth_I_CS"/>
</dbReference>
<evidence type="ECO:0000313" key="12">
    <source>
        <dbReference type="Proteomes" id="UP000244889"/>
    </source>
</evidence>
<dbReference type="PANTHER" id="PTHR37940">
    <property type="entry name" value="LYSINE--TRNA LIGASE"/>
    <property type="match status" value="1"/>
</dbReference>
<keyword evidence="5 10" id="KW-0547">Nucleotide-binding</keyword>
<dbReference type="Gene3D" id="3.40.50.620">
    <property type="entry name" value="HUPs"/>
    <property type="match status" value="2"/>
</dbReference>
<evidence type="ECO:0000256" key="3">
    <source>
        <dbReference type="ARBA" id="ARBA00022490"/>
    </source>
</evidence>
<keyword evidence="8 10" id="KW-0030">Aminoacyl-tRNA synthetase</keyword>
<evidence type="ECO:0000256" key="5">
    <source>
        <dbReference type="ARBA" id="ARBA00022741"/>
    </source>
</evidence>
<dbReference type="PANTHER" id="PTHR37940:SF1">
    <property type="entry name" value="LYSINE--TRNA LIGASE"/>
    <property type="match status" value="1"/>
</dbReference>
<dbReference type="GO" id="GO:0000049">
    <property type="term" value="F:tRNA binding"/>
    <property type="evidence" value="ECO:0007669"/>
    <property type="project" value="InterPro"/>
</dbReference>
<evidence type="ECO:0000256" key="6">
    <source>
        <dbReference type="ARBA" id="ARBA00022840"/>
    </source>
</evidence>
<dbReference type="InterPro" id="IPR014729">
    <property type="entry name" value="Rossmann-like_a/b/a_fold"/>
</dbReference>
<dbReference type="PROSITE" id="PS00178">
    <property type="entry name" value="AA_TRNA_LIGASE_I"/>
    <property type="match status" value="1"/>
</dbReference>
<dbReference type="GO" id="GO:0005737">
    <property type="term" value="C:cytoplasm"/>
    <property type="evidence" value="ECO:0007669"/>
    <property type="project" value="UniProtKB-SubCell"/>
</dbReference>